<dbReference type="VEuPathDB" id="FungiDB:SAPIO_CDS9275"/>
<dbReference type="HOGENOM" id="CLU_146876_0_0_1"/>
<dbReference type="KEGG" id="sapo:SAPIO_CDS9275"/>
<organism evidence="1 2">
    <name type="scientific">Pseudallescheria apiosperma</name>
    <name type="common">Scedosporium apiospermum</name>
    <dbReference type="NCBI Taxonomy" id="563466"/>
    <lineage>
        <taxon>Eukaryota</taxon>
        <taxon>Fungi</taxon>
        <taxon>Dikarya</taxon>
        <taxon>Ascomycota</taxon>
        <taxon>Pezizomycotina</taxon>
        <taxon>Sordariomycetes</taxon>
        <taxon>Hypocreomycetidae</taxon>
        <taxon>Microascales</taxon>
        <taxon>Microascaceae</taxon>
        <taxon>Scedosporium</taxon>
    </lineage>
</organism>
<accession>A0A084FYQ5</accession>
<evidence type="ECO:0000313" key="2">
    <source>
        <dbReference type="Proteomes" id="UP000028545"/>
    </source>
</evidence>
<proteinExistence type="predicted"/>
<reference evidence="1 2" key="1">
    <citation type="journal article" date="2014" name="Genome Announc.">
        <title>Draft genome sequence of the pathogenic fungus Scedosporium apiospermum.</title>
        <authorList>
            <person name="Vandeputte P."/>
            <person name="Ghamrawi S."/>
            <person name="Rechenmann M."/>
            <person name="Iltis A."/>
            <person name="Giraud S."/>
            <person name="Fleury M."/>
            <person name="Thornton C."/>
            <person name="Delhaes L."/>
            <person name="Meyer W."/>
            <person name="Papon N."/>
            <person name="Bouchara J.P."/>
        </authorList>
    </citation>
    <scope>NUCLEOTIDE SEQUENCE [LARGE SCALE GENOMIC DNA]</scope>
    <source>
        <strain evidence="1 2">IHEM 14462</strain>
    </source>
</reference>
<dbReference type="Proteomes" id="UP000028545">
    <property type="component" value="Unassembled WGS sequence"/>
</dbReference>
<sequence length="149" mass="17073">MGFEIKTRSDFDRYIKDFNTQNIELYSQWYGDEVCMIIPGKKLDVVGKGPVTGFFVEGRKHVNEHIYPNHVVLDEGGLAAHVTIYFVPKHDWPASEEFPAAKLGQAINAQYIVFYLLDETKRIGKFWAVEAGTKSVVDAWDEIRYTPNN</sequence>
<name>A0A084FYQ5_PSEDA</name>
<keyword evidence="2" id="KW-1185">Reference proteome</keyword>
<gene>
    <name evidence="1" type="ORF">SAPIO_CDS9275</name>
</gene>
<evidence type="ECO:0008006" key="3">
    <source>
        <dbReference type="Google" id="ProtNLM"/>
    </source>
</evidence>
<dbReference type="AlphaFoldDB" id="A0A084FYQ5"/>
<protein>
    <recommendedName>
        <fullName evidence="3">SnoaL-like domain-containing protein</fullName>
    </recommendedName>
</protein>
<dbReference type="EMBL" id="JOWA01000132">
    <property type="protein sequence ID" value="KEZ40217.1"/>
    <property type="molecule type" value="Genomic_DNA"/>
</dbReference>
<comment type="caution">
    <text evidence="1">The sequence shown here is derived from an EMBL/GenBank/DDBJ whole genome shotgun (WGS) entry which is preliminary data.</text>
</comment>
<dbReference type="InterPro" id="IPR032710">
    <property type="entry name" value="NTF2-like_dom_sf"/>
</dbReference>
<evidence type="ECO:0000313" key="1">
    <source>
        <dbReference type="EMBL" id="KEZ40217.1"/>
    </source>
</evidence>
<dbReference type="OMA" id="MAHSAFR"/>
<dbReference type="SUPFAM" id="SSF54427">
    <property type="entry name" value="NTF2-like"/>
    <property type="match status" value="1"/>
</dbReference>
<dbReference type="RefSeq" id="XP_016640016.1">
    <property type="nucleotide sequence ID" value="XM_016790713.1"/>
</dbReference>
<dbReference type="GeneID" id="27728347"/>